<comment type="caution">
    <text evidence="2">The sequence shown here is derived from an EMBL/GenBank/DDBJ whole genome shotgun (WGS) entry which is preliminary data.</text>
</comment>
<accession>A0A427AEG4</accession>
<dbReference type="AlphaFoldDB" id="A0A427AEG4"/>
<evidence type="ECO:0000256" key="1">
    <source>
        <dbReference type="SAM" id="MobiDB-lite"/>
    </source>
</evidence>
<organism evidence="2 3">
    <name type="scientific">Ensete ventricosum</name>
    <name type="common">Abyssinian banana</name>
    <name type="synonym">Musa ensete</name>
    <dbReference type="NCBI Taxonomy" id="4639"/>
    <lineage>
        <taxon>Eukaryota</taxon>
        <taxon>Viridiplantae</taxon>
        <taxon>Streptophyta</taxon>
        <taxon>Embryophyta</taxon>
        <taxon>Tracheophyta</taxon>
        <taxon>Spermatophyta</taxon>
        <taxon>Magnoliopsida</taxon>
        <taxon>Liliopsida</taxon>
        <taxon>Zingiberales</taxon>
        <taxon>Musaceae</taxon>
        <taxon>Ensete</taxon>
    </lineage>
</organism>
<evidence type="ECO:0000313" key="2">
    <source>
        <dbReference type="EMBL" id="RRT74633.1"/>
    </source>
</evidence>
<protein>
    <submittedName>
        <fullName evidence="2">Uncharacterized protein</fullName>
    </submittedName>
</protein>
<gene>
    <name evidence="2" type="ORF">B296_00032140</name>
</gene>
<reference evidence="2 3" key="1">
    <citation type="journal article" date="2014" name="Agronomy (Basel)">
        <title>A Draft Genome Sequence for Ensete ventricosum, the Drought-Tolerant Tree Against Hunger.</title>
        <authorList>
            <person name="Harrison J."/>
            <person name="Moore K.A."/>
            <person name="Paszkiewicz K."/>
            <person name="Jones T."/>
            <person name="Grant M."/>
            <person name="Ambacheew D."/>
            <person name="Muzemil S."/>
            <person name="Studholme D.J."/>
        </authorList>
    </citation>
    <scope>NUCLEOTIDE SEQUENCE [LARGE SCALE GENOMIC DNA]</scope>
</reference>
<sequence length="100" mass="11078">MLHLSVTREWVGKGMIGATRELDYSSAYIQLREPNKSEDKAEGVGVGDRKGRSSDNESRGVQLPKCKASVRIKVDSEECHKTAKADLSILKKGMQMQGNR</sequence>
<dbReference type="EMBL" id="AMZH03002720">
    <property type="protein sequence ID" value="RRT74633.1"/>
    <property type="molecule type" value="Genomic_DNA"/>
</dbReference>
<feature type="compositionally biased region" description="Basic and acidic residues" evidence="1">
    <location>
        <begin position="33"/>
        <end position="58"/>
    </location>
</feature>
<name>A0A427AEG4_ENSVE</name>
<feature type="region of interest" description="Disordered" evidence="1">
    <location>
        <begin position="32"/>
        <end position="62"/>
    </location>
</feature>
<proteinExistence type="predicted"/>
<evidence type="ECO:0000313" key="3">
    <source>
        <dbReference type="Proteomes" id="UP000287651"/>
    </source>
</evidence>
<dbReference type="Proteomes" id="UP000287651">
    <property type="component" value="Unassembled WGS sequence"/>
</dbReference>